<gene>
    <name evidence="3" type="ORF">FHR82_001234</name>
</gene>
<dbReference type="AlphaFoldDB" id="A0A7W7VCF1"/>
<dbReference type="EMBL" id="JACHJQ010000001">
    <property type="protein sequence ID" value="MBB4905024.1"/>
    <property type="molecule type" value="Genomic_DNA"/>
</dbReference>
<sequence length="155" mass="16564">MTTTVHGLDELAALAGTTLGPTAWHEVTQDQVTTFADATGDHQWIHTDPERAAAGPFGGTIAHGYLTLSLIIPLWSGLLDLQGIRTRVNYGLNKVRFPAPVPVGARVRLTAHLAAVDRLTDDSAQTTVDFTVDLEGGARSAKPAVVAQALYRYYA</sequence>
<feature type="domain" description="MaoC-like" evidence="2">
    <location>
        <begin position="14"/>
        <end position="122"/>
    </location>
</feature>
<dbReference type="InterPro" id="IPR002539">
    <property type="entry name" value="MaoC-like_dom"/>
</dbReference>
<dbReference type="InterPro" id="IPR029069">
    <property type="entry name" value="HotDog_dom_sf"/>
</dbReference>
<dbReference type="InterPro" id="IPR039375">
    <property type="entry name" value="NodN-like"/>
</dbReference>
<dbReference type="Gene3D" id="3.10.129.10">
    <property type="entry name" value="Hotdog Thioesterase"/>
    <property type="match status" value="1"/>
</dbReference>
<name>A0A7W7VCF1_9PSEU</name>
<protein>
    <submittedName>
        <fullName evidence="3">Acyl dehydratase</fullName>
    </submittedName>
</protein>
<evidence type="ECO:0000313" key="3">
    <source>
        <dbReference type="EMBL" id="MBB4905024.1"/>
    </source>
</evidence>
<comment type="caution">
    <text evidence="3">The sequence shown here is derived from an EMBL/GenBank/DDBJ whole genome shotgun (WGS) entry which is preliminary data.</text>
</comment>
<dbReference type="CDD" id="cd03450">
    <property type="entry name" value="NodN"/>
    <property type="match status" value="1"/>
</dbReference>
<dbReference type="Pfam" id="PF01575">
    <property type="entry name" value="MaoC_dehydratas"/>
    <property type="match status" value="1"/>
</dbReference>
<evidence type="ECO:0000313" key="4">
    <source>
        <dbReference type="Proteomes" id="UP000520767"/>
    </source>
</evidence>
<dbReference type="PANTHER" id="PTHR42993">
    <property type="entry name" value="MAOC-LIKE DEHYDRATASE DOMAIN-CONTAINING PROTEIN"/>
    <property type="match status" value="1"/>
</dbReference>
<evidence type="ECO:0000259" key="2">
    <source>
        <dbReference type="Pfam" id="PF01575"/>
    </source>
</evidence>
<accession>A0A7W7VCF1</accession>
<dbReference type="Proteomes" id="UP000520767">
    <property type="component" value="Unassembled WGS sequence"/>
</dbReference>
<reference evidence="3 4" key="1">
    <citation type="submission" date="2020-08" db="EMBL/GenBank/DDBJ databases">
        <title>Genomic Encyclopedia of Type Strains, Phase III (KMG-III): the genomes of soil and plant-associated and newly described type strains.</title>
        <authorList>
            <person name="Whitman W."/>
        </authorList>
    </citation>
    <scope>NUCLEOTIDE SEQUENCE [LARGE SCALE GENOMIC DNA]</scope>
    <source>
        <strain evidence="3 4">CECT 8960</strain>
    </source>
</reference>
<evidence type="ECO:0000256" key="1">
    <source>
        <dbReference type="ARBA" id="ARBA00005254"/>
    </source>
</evidence>
<organism evidence="3 4">
    <name type="scientific">Actinophytocola algeriensis</name>
    <dbReference type="NCBI Taxonomy" id="1768010"/>
    <lineage>
        <taxon>Bacteria</taxon>
        <taxon>Bacillati</taxon>
        <taxon>Actinomycetota</taxon>
        <taxon>Actinomycetes</taxon>
        <taxon>Pseudonocardiales</taxon>
        <taxon>Pseudonocardiaceae</taxon>
    </lineage>
</organism>
<proteinExistence type="inferred from homology"/>
<comment type="similarity">
    <text evidence="1">Belongs to the enoyl-CoA hydratase/isomerase family.</text>
</comment>
<dbReference type="RefSeq" id="WP_184809179.1">
    <property type="nucleotide sequence ID" value="NZ_JACHJQ010000001.1"/>
</dbReference>
<keyword evidence="4" id="KW-1185">Reference proteome</keyword>
<dbReference type="PANTHER" id="PTHR42993:SF1">
    <property type="entry name" value="MAOC-LIKE DEHYDRATASE DOMAIN-CONTAINING PROTEIN"/>
    <property type="match status" value="1"/>
</dbReference>
<dbReference type="SUPFAM" id="SSF54637">
    <property type="entry name" value="Thioesterase/thiol ester dehydrase-isomerase"/>
    <property type="match status" value="1"/>
</dbReference>